<name>A0A0C3IAJ5_PISTI</name>
<reference evidence="2" key="2">
    <citation type="submission" date="2015-01" db="EMBL/GenBank/DDBJ databases">
        <title>Evolutionary Origins and Diversification of the Mycorrhizal Mutualists.</title>
        <authorList>
            <consortium name="DOE Joint Genome Institute"/>
            <consortium name="Mycorrhizal Genomics Consortium"/>
            <person name="Kohler A."/>
            <person name="Kuo A."/>
            <person name="Nagy L.G."/>
            <person name="Floudas D."/>
            <person name="Copeland A."/>
            <person name="Barry K.W."/>
            <person name="Cichocki N."/>
            <person name="Veneault-Fourrey C."/>
            <person name="LaButti K."/>
            <person name="Lindquist E.A."/>
            <person name="Lipzen A."/>
            <person name="Lundell T."/>
            <person name="Morin E."/>
            <person name="Murat C."/>
            <person name="Riley R."/>
            <person name="Ohm R."/>
            <person name="Sun H."/>
            <person name="Tunlid A."/>
            <person name="Henrissat B."/>
            <person name="Grigoriev I.V."/>
            <person name="Hibbett D.S."/>
            <person name="Martin F."/>
        </authorList>
    </citation>
    <scope>NUCLEOTIDE SEQUENCE [LARGE SCALE GENOMIC DNA]</scope>
    <source>
        <strain evidence="2">Marx 270</strain>
    </source>
</reference>
<evidence type="ECO:0000313" key="1">
    <source>
        <dbReference type="EMBL" id="KIN94102.1"/>
    </source>
</evidence>
<keyword evidence="2" id="KW-1185">Reference proteome</keyword>
<organism evidence="1 2">
    <name type="scientific">Pisolithus tinctorius Marx 270</name>
    <dbReference type="NCBI Taxonomy" id="870435"/>
    <lineage>
        <taxon>Eukaryota</taxon>
        <taxon>Fungi</taxon>
        <taxon>Dikarya</taxon>
        <taxon>Basidiomycota</taxon>
        <taxon>Agaricomycotina</taxon>
        <taxon>Agaricomycetes</taxon>
        <taxon>Agaricomycetidae</taxon>
        <taxon>Boletales</taxon>
        <taxon>Sclerodermatineae</taxon>
        <taxon>Pisolithaceae</taxon>
        <taxon>Pisolithus</taxon>
    </lineage>
</organism>
<protein>
    <submittedName>
        <fullName evidence="1">Uncharacterized protein</fullName>
    </submittedName>
</protein>
<proteinExistence type="predicted"/>
<sequence length="62" mass="6898">MDTHCARYIVLADDGADHRNSHPSISFTPQSTPIPPLMRRLNKCPIPLHSADKNLCTTLITD</sequence>
<dbReference type="InParanoid" id="A0A0C3IAJ5"/>
<dbReference type="EMBL" id="KN832114">
    <property type="protein sequence ID" value="KIN94102.1"/>
    <property type="molecule type" value="Genomic_DNA"/>
</dbReference>
<dbReference type="AlphaFoldDB" id="A0A0C3IAJ5"/>
<accession>A0A0C3IAJ5</accession>
<reference evidence="1 2" key="1">
    <citation type="submission" date="2014-04" db="EMBL/GenBank/DDBJ databases">
        <authorList>
            <consortium name="DOE Joint Genome Institute"/>
            <person name="Kuo A."/>
            <person name="Kohler A."/>
            <person name="Costa M.D."/>
            <person name="Nagy L.G."/>
            <person name="Floudas D."/>
            <person name="Copeland A."/>
            <person name="Barry K.W."/>
            <person name="Cichocki N."/>
            <person name="Veneault-Fourrey C."/>
            <person name="LaButti K."/>
            <person name="Lindquist E.A."/>
            <person name="Lipzen A."/>
            <person name="Lundell T."/>
            <person name="Morin E."/>
            <person name="Murat C."/>
            <person name="Sun H."/>
            <person name="Tunlid A."/>
            <person name="Henrissat B."/>
            <person name="Grigoriev I.V."/>
            <person name="Hibbett D.S."/>
            <person name="Martin F."/>
            <person name="Nordberg H.P."/>
            <person name="Cantor M.N."/>
            <person name="Hua S.X."/>
        </authorList>
    </citation>
    <scope>NUCLEOTIDE SEQUENCE [LARGE SCALE GENOMIC DNA]</scope>
    <source>
        <strain evidence="1 2">Marx 270</strain>
    </source>
</reference>
<dbReference type="HOGENOM" id="CLU_2905089_0_0_1"/>
<evidence type="ECO:0000313" key="2">
    <source>
        <dbReference type="Proteomes" id="UP000054217"/>
    </source>
</evidence>
<gene>
    <name evidence="1" type="ORF">M404DRAFT_1008599</name>
</gene>
<dbReference type="Proteomes" id="UP000054217">
    <property type="component" value="Unassembled WGS sequence"/>
</dbReference>